<proteinExistence type="predicted"/>
<protein>
    <recommendedName>
        <fullName evidence="3">EF-hand domain-containing protein</fullName>
    </recommendedName>
</protein>
<feature type="chain" id="PRO_5012150003" description="EF-hand domain-containing protein" evidence="2">
    <location>
        <begin position="22"/>
        <end position="77"/>
    </location>
</feature>
<reference evidence="5" key="1">
    <citation type="journal article" date="2017" name="Int. J. Syst. Evol. Microbiol.">
        <title>Notoacmeibacter marinus gen. nov., sp. nov., isolated from the gut of a limpet and proposal of Notoacmeibacteraceae fam. nov. in the order Rhizobiales of the class Alphaproteobacteria.</title>
        <authorList>
            <person name="Huang Z."/>
            <person name="Guo F."/>
            <person name="Lai Q."/>
        </authorList>
    </citation>
    <scope>NUCLEOTIDE SEQUENCE [LARGE SCALE GENOMIC DNA]</scope>
    <source>
        <strain evidence="5">XMTR2A4</strain>
    </source>
</reference>
<dbReference type="SUPFAM" id="SSF47473">
    <property type="entry name" value="EF-hand"/>
    <property type="match status" value="1"/>
</dbReference>
<dbReference type="Gene3D" id="1.10.238.10">
    <property type="entry name" value="EF-hand"/>
    <property type="match status" value="1"/>
</dbReference>
<dbReference type="EMBL" id="NBYO01000001">
    <property type="protein sequence ID" value="OXT02867.1"/>
    <property type="molecule type" value="Genomic_DNA"/>
</dbReference>
<dbReference type="InterPro" id="IPR018247">
    <property type="entry name" value="EF_Hand_1_Ca_BS"/>
</dbReference>
<dbReference type="Pfam" id="PF13202">
    <property type="entry name" value="EF-hand_5"/>
    <property type="match status" value="2"/>
</dbReference>
<dbReference type="PROSITE" id="PS00018">
    <property type="entry name" value="EF_HAND_1"/>
    <property type="match status" value="2"/>
</dbReference>
<dbReference type="PROSITE" id="PS50222">
    <property type="entry name" value="EF_HAND_2"/>
    <property type="match status" value="1"/>
</dbReference>
<dbReference type="OrthoDB" id="5470953at2"/>
<feature type="signal peptide" evidence="2">
    <location>
        <begin position="1"/>
        <end position="21"/>
    </location>
</feature>
<dbReference type="InterPro" id="IPR002048">
    <property type="entry name" value="EF_hand_dom"/>
</dbReference>
<organism evidence="4 5">
    <name type="scientific">Notoacmeibacter marinus</name>
    <dbReference type="NCBI Taxonomy" id="1876515"/>
    <lineage>
        <taxon>Bacteria</taxon>
        <taxon>Pseudomonadati</taxon>
        <taxon>Pseudomonadota</taxon>
        <taxon>Alphaproteobacteria</taxon>
        <taxon>Hyphomicrobiales</taxon>
        <taxon>Notoacmeibacteraceae</taxon>
        <taxon>Notoacmeibacter</taxon>
    </lineage>
</organism>
<evidence type="ECO:0000256" key="1">
    <source>
        <dbReference type="SAM" id="MobiDB-lite"/>
    </source>
</evidence>
<name>A0A231V403_9HYPH</name>
<feature type="domain" description="EF-hand" evidence="3">
    <location>
        <begin position="16"/>
        <end position="51"/>
    </location>
</feature>
<accession>A0A231V403</accession>
<evidence type="ECO:0000313" key="5">
    <source>
        <dbReference type="Proteomes" id="UP000215405"/>
    </source>
</evidence>
<gene>
    <name evidence="4" type="ORF">B7H23_02055</name>
</gene>
<evidence type="ECO:0000259" key="3">
    <source>
        <dbReference type="PROSITE" id="PS50222"/>
    </source>
</evidence>
<dbReference type="AlphaFoldDB" id="A0A231V403"/>
<feature type="region of interest" description="Disordered" evidence="1">
    <location>
        <begin position="53"/>
        <end position="77"/>
    </location>
</feature>
<dbReference type="Proteomes" id="UP000215405">
    <property type="component" value="Unassembled WGS sequence"/>
</dbReference>
<dbReference type="CDD" id="cd00051">
    <property type="entry name" value="EFh"/>
    <property type="match status" value="1"/>
</dbReference>
<evidence type="ECO:0000256" key="2">
    <source>
        <dbReference type="SAM" id="SignalP"/>
    </source>
</evidence>
<evidence type="ECO:0000313" key="4">
    <source>
        <dbReference type="EMBL" id="OXT02867.1"/>
    </source>
</evidence>
<keyword evidence="2" id="KW-0732">Signal</keyword>
<dbReference type="GO" id="GO:0005509">
    <property type="term" value="F:calcium ion binding"/>
    <property type="evidence" value="ECO:0007669"/>
    <property type="project" value="InterPro"/>
</dbReference>
<keyword evidence="5" id="KW-1185">Reference proteome</keyword>
<comment type="caution">
    <text evidence="4">The sequence shown here is derived from an EMBL/GenBank/DDBJ whole genome shotgun (WGS) entry which is preliminary data.</text>
</comment>
<sequence length="77" mass="7916">MKKFASIVATTAFLAVPAAFAQDVFTAADVDGSGDLSAAEVAAIAPDMTPEAMAQYDTDGSGTLSREEFEASPLMPK</sequence>
<dbReference type="InterPro" id="IPR011992">
    <property type="entry name" value="EF-hand-dom_pair"/>
</dbReference>